<protein>
    <recommendedName>
        <fullName evidence="4">DUF5017 domain-containing protein</fullName>
    </recommendedName>
</protein>
<reference evidence="2" key="1">
    <citation type="submission" date="2022-10" db="EMBL/GenBank/DDBJ databases">
        <authorList>
            <person name="Yu W.X."/>
        </authorList>
    </citation>
    <scope>NUCLEOTIDE SEQUENCE</scope>
    <source>
        <strain evidence="2">D04</strain>
    </source>
</reference>
<proteinExistence type="predicted"/>
<organism evidence="2 3">
    <name type="scientific">Plebeiibacterium marinum</name>
    <dbReference type="NCBI Taxonomy" id="2992111"/>
    <lineage>
        <taxon>Bacteria</taxon>
        <taxon>Pseudomonadati</taxon>
        <taxon>Bacteroidota</taxon>
        <taxon>Bacteroidia</taxon>
        <taxon>Marinilabiliales</taxon>
        <taxon>Marinilabiliaceae</taxon>
        <taxon>Plebeiibacterium</taxon>
    </lineage>
</organism>
<accession>A0AAE3SJ64</accession>
<dbReference type="AlphaFoldDB" id="A0AAE3SJ64"/>
<gene>
    <name evidence="2" type="ORF">OM074_07165</name>
</gene>
<evidence type="ECO:0000313" key="2">
    <source>
        <dbReference type="EMBL" id="MCW3805402.1"/>
    </source>
</evidence>
<feature type="chain" id="PRO_5042092943" description="DUF5017 domain-containing protein" evidence="1">
    <location>
        <begin position="25"/>
        <end position="272"/>
    </location>
</feature>
<dbReference type="Proteomes" id="UP001207408">
    <property type="component" value="Unassembled WGS sequence"/>
</dbReference>
<evidence type="ECO:0000313" key="3">
    <source>
        <dbReference type="Proteomes" id="UP001207408"/>
    </source>
</evidence>
<evidence type="ECO:0000256" key="1">
    <source>
        <dbReference type="SAM" id="SignalP"/>
    </source>
</evidence>
<dbReference type="EMBL" id="JAPDPI010000011">
    <property type="protein sequence ID" value="MCW3805402.1"/>
    <property type="molecule type" value="Genomic_DNA"/>
</dbReference>
<feature type="signal peptide" evidence="1">
    <location>
        <begin position="1"/>
        <end position="24"/>
    </location>
</feature>
<name>A0AAE3SJ64_9BACT</name>
<comment type="caution">
    <text evidence="2">The sequence shown here is derived from an EMBL/GenBank/DDBJ whole genome shotgun (WGS) entry which is preliminary data.</text>
</comment>
<sequence length="272" mass="30602">MKKYNKIYILCLVLALLVLPGCYEDEVADVVSPDEYPTYTVTSDYDGGEIREGDVIKYTIKMDKMRTYATPFALHVIDESADDIIEFENVTIPAYSTEGVIEVTFIDDLLPSNEEQTIKYEVGCFSDAAKYLLNSNSKVVSQELTVKNYNDPSGLSIIVGWDNGDDDWDLMVVDEGQNDEWTGWAGATGANPEQTLLLNEEADGVYYLEFDPWDVLNDVVEFEILIGKPDHTAQSFSFTYDVEDDESYDKGWGYRVVKIEKSGSSYTCTAVE</sequence>
<evidence type="ECO:0008006" key="4">
    <source>
        <dbReference type="Google" id="ProtNLM"/>
    </source>
</evidence>
<keyword evidence="3" id="KW-1185">Reference proteome</keyword>
<dbReference type="RefSeq" id="WP_301198773.1">
    <property type="nucleotide sequence ID" value="NZ_JAPDPI010000011.1"/>
</dbReference>
<keyword evidence="1" id="KW-0732">Signal</keyword>